<dbReference type="Proteomes" id="UP001218218">
    <property type="component" value="Unassembled WGS sequence"/>
</dbReference>
<dbReference type="AlphaFoldDB" id="A0AAD6ZTC9"/>
<accession>A0AAD6ZTC9</accession>
<proteinExistence type="predicted"/>
<organism evidence="1 2">
    <name type="scientific">Mycena albidolilacea</name>
    <dbReference type="NCBI Taxonomy" id="1033008"/>
    <lineage>
        <taxon>Eukaryota</taxon>
        <taxon>Fungi</taxon>
        <taxon>Dikarya</taxon>
        <taxon>Basidiomycota</taxon>
        <taxon>Agaricomycotina</taxon>
        <taxon>Agaricomycetes</taxon>
        <taxon>Agaricomycetidae</taxon>
        <taxon>Agaricales</taxon>
        <taxon>Marasmiineae</taxon>
        <taxon>Mycenaceae</taxon>
        <taxon>Mycena</taxon>
    </lineage>
</organism>
<gene>
    <name evidence="1" type="ORF">DFH08DRAFT_964609</name>
</gene>
<evidence type="ECO:0000313" key="1">
    <source>
        <dbReference type="EMBL" id="KAJ7337645.1"/>
    </source>
</evidence>
<sequence>MHPIDKTCVKPLHKDDEGHPLGETVQCIVVIGPDAEGSSSCPGEYVQIVPLALHDYPSYVLRVQFIDTVCTNDNKSRSHPWSGFVAASTTPRLPSTPAHDWIDDYETKATSLSAKVSEAKAVAEGDPMNTAKVLKYHRLAADYAERFGLSEPNTEAPRHILQSCGCLDRDFGYKYEAADEYADRLSMKHKLRDIYKKILDLPEDRCAQLVGQQAFSTSLQNPFPEHDLCNVETLTMGLAVK</sequence>
<dbReference type="EMBL" id="JARIHO010000029">
    <property type="protein sequence ID" value="KAJ7337645.1"/>
    <property type="molecule type" value="Genomic_DNA"/>
</dbReference>
<protein>
    <submittedName>
        <fullName evidence="1">Uncharacterized protein</fullName>
    </submittedName>
</protein>
<comment type="caution">
    <text evidence="1">The sequence shown here is derived from an EMBL/GenBank/DDBJ whole genome shotgun (WGS) entry which is preliminary data.</text>
</comment>
<keyword evidence="2" id="KW-1185">Reference proteome</keyword>
<evidence type="ECO:0000313" key="2">
    <source>
        <dbReference type="Proteomes" id="UP001218218"/>
    </source>
</evidence>
<reference evidence="1" key="1">
    <citation type="submission" date="2023-03" db="EMBL/GenBank/DDBJ databases">
        <title>Massive genome expansion in bonnet fungi (Mycena s.s.) driven by repeated elements and novel gene families across ecological guilds.</title>
        <authorList>
            <consortium name="Lawrence Berkeley National Laboratory"/>
            <person name="Harder C.B."/>
            <person name="Miyauchi S."/>
            <person name="Viragh M."/>
            <person name="Kuo A."/>
            <person name="Thoen E."/>
            <person name="Andreopoulos B."/>
            <person name="Lu D."/>
            <person name="Skrede I."/>
            <person name="Drula E."/>
            <person name="Henrissat B."/>
            <person name="Morin E."/>
            <person name="Kohler A."/>
            <person name="Barry K."/>
            <person name="LaButti K."/>
            <person name="Morin E."/>
            <person name="Salamov A."/>
            <person name="Lipzen A."/>
            <person name="Mereny Z."/>
            <person name="Hegedus B."/>
            <person name="Baldrian P."/>
            <person name="Stursova M."/>
            <person name="Weitz H."/>
            <person name="Taylor A."/>
            <person name="Grigoriev I.V."/>
            <person name="Nagy L.G."/>
            <person name="Martin F."/>
            <person name="Kauserud H."/>
        </authorList>
    </citation>
    <scope>NUCLEOTIDE SEQUENCE</scope>
    <source>
        <strain evidence="1">CBHHK002</strain>
    </source>
</reference>
<name>A0AAD6ZTC9_9AGAR</name>